<dbReference type="Proteomes" id="UP001141806">
    <property type="component" value="Unassembled WGS sequence"/>
</dbReference>
<sequence>MQWPVPTTLHFTGSIHGSSVQVLVNSGSMHNFIRSRIAYYLSLPVEATTSLNVLIGNGSSLRSEGIIRRIPLYLSTHLLTIDAILLPLFGADLVLGVQWLSQLGPVLFDYGNMTLDFNQDGKAIRLHGDRASSATQLFYQNARHLVEAGVGVCTNHGCTRLEFTI</sequence>
<dbReference type="InterPro" id="IPR021109">
    <property type="entry name" value="Peptidase_aspartic_dom_sf"/>
</dbReference>
<name>A0A9Q0QP47_9MAGN</name>
<organism evidence="1 2">
    <name type="scientific">Protea cynaroides</name>
    <dbReference type="NCBI Taxonomy" id="273540"/>
    <lineage>
        <taxon>Eukaryota</taxon>
        <taxon>Viridiplantae</taxon>
        <taxon>Streptophyta</taxon>
        <taxon>Embryophyta</taxon>
        <taxon>Tracheophyta</taxon>
        <taxon>Spermatophyta</taxon>
        <taxon>Magnoliopsida</taxon>
        <taxon>Proteales</taxon>
        <taxon>Proteaceae</taxon>
        <taxon>Protea</taxon>
    </lineage>
</organism>
<dbReference type="EMBL" id="JAMYWD010000007">
    <property type="protein sequence ID" value="KAJ4966805.1"/>
    <property type="molecule type" value="Genomic_DNA"/>
</dbReference>
<evidence type="ECO:0000313" key="2">
    <source>
        <dbReference type="Proteomes" id="UP001141806"/>
    </source>
</evidence>
<reference evidence="1" key="1">
    <citation type="journal article" date="2023" name="Plant J.">
        <title>The genome of the king protea, Protea cynaroides.</title>
        <authorList>
            <person name="Chang J."/>
            <person name="Duong T.A."/>
            <person name="Schoeman C."/>
            <person name="Ma X."/>
            <person name="Roodt D."/>
            <person name="Barker N."/>
            <person name="Li Z."/>
            <person name="Van de Peer Y."/>
            <person name="Mizrachi E."/>
        </authorList>
    </citation>
    <scope>NUCLEOTIDE SEQUENCE</scope>
    <source>
        <tissue evidence="1">Young leaves</tissue>
    </source>
</reference>
<dbReference type="CDD" id="cd00303">
    <property type="entry name" value="retropepsin_like"/>
    <property type="match status" value="1"/>
</dbReference>
<protein>
    <submittedName>
        <fullName evidence="1">Uncharacterized protein</fullName>
    </submittedName>
</protein>
<accession>A0A9Q0QP47</accession>
<dbReference type="Pfam" id="PF08284">
    <property type="entry name" value="RVP_2"/>
    <property type="match status" value="1"/>
</dbReference>
<dbReference type="OrthoDB" id="1433710at2759"/>
<comment type="caution">
    <text evidence="1">The sequence shown here is derived from an EMBL/GenBank/DDBJ whole genome shotgun (WGS) entry which is preliminary data.</text>
</comment>
<gene>
    <name evidence="1" type="ORF">NE237_018654</name>
</gene>
<keyword evidence="2" id="KW-1185">Reference proteome</keyword>
<dbReference type="SUPFAM" id="SSF50630">
    <property type="entry name" value="Acid proteases"/>
    <property type="match status" value="1"/>
</dbReference>
<dbReference type="AlphaFoldDB" id="A0A9Q0QP47"/>
<proteinExistence type="predicted"/>
<evidence type="ECO:0000313" key="1">
    <source>
        <dbReference type="EMBL" id="KAJ4966805.1"/>
    </source>
</evidence>
<dbReference type="Gene3D" id="2.40.70.10">
    <property type="entry name" value="Acid Proteases"/>
    <property type="match status" value="1"/>
</dbReference>